<dbReference type="AlphaFoldDB" id="A0A3A3ZD26"/>
<gene>
    <name evidence="2" type="ORF">D5H78_17550</name>
</gene>
<proteinExistence type="predicted"/>
<feature type="compositionally biased region" description="Polar residues" evidence="1">
    <location>
        <begin position="12"/>
        <end position="21"/>
    </location>
</feature>
<keyword evidence="3" id="KW-1185">Reference proteome</keyword>
<protein>
    <submittedName>
        <fullName evidence="2">Uncharacterized protein</fullName>
    </submittedName>
</protein>
<dbReference type="OrthoDB" id="9809583at2"/>
<reference evidence="2 3" key="1">
    <citation type="submission" date="2018-09" db="EMBL/GenBank/DDBJ databases">
        <title>YIM 75000 draft genome.</title>
        <authorList>
            <person name="Tang S."/>
            <person name="Feng Y."/>
        </authorList>
    </citation>
    <scope>NUCLEOTIDE SEQUENCE [LARGE SCALE GENOMIC DNA]</scope>
    <source>
        <strain evidence="2 3">YIM 75000</strain>
    </source>
</reference>
<name>A0A3A3ZD26_9ACTN</name>
<organism evidence="2 3">
    <name type="scientific">Vallicoccus soli</name>
    <dbReference type="NCBI Taxonomy" id="2339232"/>
    <lineage>
        <taxon>Bacteria</taxon>
        <taxon>Bacillati</taxon>
        <taxon>Actinomycetota</taxon>
        <taxon>Actinomycetes</taxon>
        <taxon>Motilibacterales</taxon>
        <taxon>Vallicoccaceae</taxon>
        <taxon>Vallicoccus</taxon>
    </lineage>
</organism>
<dbReference type="Gene3D" id="2.60.120.260">
    <property type="entry name" value="Galactose-binding domain-like"/>
    <property type="match status" value="1"/>
</dbReference>
<evidence type="ECO:0000313" key="2">
    <source>
        <dbReference type="EMBL" id="RJK92926.1"/>
    </source>
</evidence>
<sequence length="550" mass="56362">MAGIALTGLSAPATSASGSDEVQTRVTVSVDRTTVTEGGSVRATAKVTTLDGKPYTEGAVQFGQVLIRGWCDGPSVPVDGRGVATALVPLISPTGGGVEAQHYVGEIGEGGRGYADVDVAAIDLPVRLQLNATDAYPSGQLIYGATSAQQHYNCVDSDDDWAYGTVDFYRGGTLLASGWSAADDREDWLEVQLPAGRHQVRGVFTPTWGWSTATATMDVSVAVDGTTTTSDELVRNPSFESDLAGWGAHGGTLTRVTRAGAPDGAAVVRASRGSGTVFSVSDTRQGAAPTVSATTRGATYVASAHVAAATSASVGRTATLILRERTPAGSLVKETKVPVKLTTGWQRLAVAAQATATGNDLGVRVEQSGAAAGHAFFADAISLEHATTHVADPHTVVTSELTHSVWTGLSANAKRVSLEQVPVGRDLGSITAYVDGLGASSGSQVLRGVVYADAGGAPGRLVASSEPVTVRAGRPAGPLDLPVTKALRLTEGRYWVGLHSGTTGGVARYLSQVVPGTLRTNSDAYSDGATATFGASTVDGKDMLLWPVVS</sequence>
<dbReference type="SUPFAM" id="SSF49785">
    <property type="entry name" value="Galactose-binding domain-like"/>
    <property type="match status" value="1"/>
</dbReference>
<dbReference type="Proteomes" id="UP000265614">
    <property type="component" value="Unassembled WGS sequence"/>
</dbReference>
<evidence type="ECO:0000313" key="3">
    <source>
        <dbReference type="Proteomes" id="UP000265614"/>
    </source>
</evidence>
<evidence type="ECO:0000256" key="1">
    <source>
        <dbReference type="SAM" id="MobiDB-lite"/>
    </source>
</evidence>
<dbReference type="RefSeq" id="WP_119951812.1">
    <property type="nucleotide sequence ID" value="NZ_QZEZ01000011.1"/>
</dbReference>
<dbReference type="InterPro" id="IPR008979">
    <property type="entry name" value="Galactose-bd-like_sf"/>
</dbReference>
<accession>A0A3A3ZD26</accession>
<comment type="caution">
    <text evidence="2">The sequence shown here is derived from an EMBL/GenBank/DDBJ whole genome shotgun (WGS) entry which is preliminary data.</text>
</comment>
<feature type="region of interest" description="Disordered" evidence="1">
    <location>
        <begin position="1"/>
        <end position="24"/>
    </location>
</feature>
<dbReference type="EMBL" id="QZEZ01000011">
    <property type="protein sequence ID" value="RJK92926.1"/>
    <property type="molecule type" value="Genomic_DNA"/>
</dbReference>